<organism evidence="6 7">
    <name type="scientific">Granulicella cerasi</name>
    <dbReference type="NCBI Taxonomy" id="741063"/>
    <lineage>
        <taxon>Bacteria</taxon>
        <taxon>Pseudomonadati</taxon>
        <taxon>Acidobacteriota</taxon>
        <taxon>Terriglobia</taxon>
        <taxon>Terriglobales</taxon>
        <taxon>Acidobacteriaceae</taxon>
        <taxon>Granulicella</taxon>
    </lineage>
</organism>
<keyword evidence="7" id="KW-1185">Reference proteome</keyword>
<feature type="domain" description="Gfo/Idh/MocA-like oxidoreductase N-terminal" evidence="4">
    <location>
        <begin position="73"/>
        <end position="199"/>
    </location>
</feature>
<dbReference type="Proteomes" id="UP001596391">
    <property type="component" value="Unassembled WGS sequence"/>
</dbReference>
<feature type="region of interest" description="Disordered" evidence="3">
    <location>
        <begin position="36"/>
        <end position="67"/>
    </location>
</feature>
<evidence type="ECO:0000313" key="7">
    <source>
        <dbReference type="Proteomes" id="UP001596391"/>
    </source>
</evidence>
<proteinExistence type="inferred from homology"/>
<dbReference type="PANTHER" id="PTHR22604">
    <property type="entry name" value="OXIDOREDUCTASES"/>
    <property type="match status" value="1"/>
</dbReference>
<dbReference type="PANTHER" id="PTHR22604:SF105">
    <property type="entry name" value="TRANS-1,2-DIHYDROBENZENE-1,2-DIOL DEHYDROGENASE"/>
    <property type="match status" value="1"/>
</dbReference>
<evidence type="ECO:0000313" key="6">
    <source>
        <dbReference type="EMBL" id="MFC6646212.1"/>
    </source>
</evidence>
<dbReference type="PROSITE" id="PS51318">
    <property type="entry name" value="TAT"/>
    <property type="match status" value="1"/>
</dbReference>
<dbReference type="RefSeq" id="WP_263369905.1">
    <property type="nucleotide sequence ID" value="NZ_JAGSYD010000001.1"/>
</dbReference>
<evidence type="ECO:0000259" key="4">
    <source>
        <dbReference type="Pfam" id="PF01408"/>
    </source>
</evidence>
<feature type="domain" description="GFO/IDH/MocA-like oxidoreductase" evidence="5">
    <location>
        <begin position="208"/>
        <end position="323"/>
    </location>
</feature>
<dbReference type="InterPro" id="IPR019546">
    <property type="entry name" value="TAT_signal_bac_arc"/>
</dbReference>
<dbReference type="EMBL" id="JBHSWI010000001">
    <property type="protein sequence ID" value="MFC6646212.1"/>
    <property type="molecule type" value="Genomic_DNA"/>
</dbReference>
<protein>
    <submittedName>
        <fullName evidence="6">Gfo/Idh/MocA family protein</fullName>
    </submittedName>
</protein>
<dbReference type="InterPro" id="IPR006311">
    <property type="entry name" value="TAT_signal"/>
</dbReference>
<dbReference type="Gene3D" id="3.40.50.720">
    <property type="entry name" value="NAD(P)-binding Rossmann-like Domain"/>
    <property type="match status" value="1"/>
</dbReference>
<sequence length="426" mass="46466">MSEMNVLPFPLNRRNFLRTAGGAAAAAGLSVAAAQQSSSAAPNKVEPPPGEHAATDPKTKTPGPFRNDDQRVGFAVVGLGALSLEAILPAMAKTKYCKPVAFVTGHDGNLDKGMKLARQYNVRPEAVLHYSEYEKLAQMPEVKVIYIVLPNNMHEEYVLRGAKLGKDILCEKPMATTVAACERMIAACDKAGVKLMVAYRQQYEPNNRALAKMIREGKLGTLRSFIASNTQNQGREDQWRLKKAMAGGGCLPDVGIYCLNAARFLSNEEPYEVSGTTWQPKDDPRFTEVEATCSFTLRFPSGLIASCNTGYAGHSSQFYRVEGVEAWGALEPAFGYHGNKLMMSKLVDGTETQMQPRIQEQDQFALEMDHMATCVLKNLPPHTPGEEGLQDQKLLEAIYESARTGKAVKVAVPSKPTRGPEPVAEG</sequence>
<evidence type="ECO:0000256" key="1">
    <source>
        <dbReference type="ARBA" id="ARBA00010928"/>
    </source>
</evidence>
<dbReference type="InterPro" id="IPR000683">
    <property type="entry name" value="Gfo/Idh/MocA-like_OxRdtase_N"/>
</dbReference>
<evidence type="ECO:0000259" key="5">
    <source>
        <dbReference type="Pfam" id="PF22725"/>
    </source>
</evidence>
<dbReference type="Pfam" id="PF22725">
    <property type="entry name" value="GFO_IDH_MocA_C3"/>
    <property type="match status" value="1"/>
</dbReference>
<evidence type="ECO:0000256" key="2">
    <source>
        <dbReference type="ARBA" id="ARBA00023002"/>
    </source>
</evidence>
<dbReference type="InterPro" id="IPR036291">
    <property type="entry name" value="NAD(P)-bd_dom_sf"/>
</dbReference>
<keyword evidence="2" id="KW-0560">Oxidoreductase</keyword>
<dbReference type="NCBIfam" id="TIGR01409">
    <property type="entry name" value="TAT_signal_seq"/>
    <property type="match status" value="1"/>
</dbReference>
<dbReference type="InterPro" id="IPR055170">
    <property type="entry name" value="GFO_IDH_MocA-like_dom"/>
</dbReference>
<name>A0ABW1Z9T7_9BACT</name>
<dbReference type="InterPro" id="IPR050984">
    <property type="entry name" value="Gfo/Idh/MocA_domain"/>
</dbReference>
<accession>A0ABW1Z9T7</accession>
<dbReference type="InterPro" id="IPR008354">
    <property type="entry name" value="Glc-Fru_OxRdtase_bac"/>
</dbReference>
<dbReference type="Pfam" id="PF10518">
    <property type="entry name" value="TAT_signal"/>
    <property type="match status" value="1"/>
</dbReference>
<comment type="similarity">
    <text evidence="1">Belongs to the Gfo/Idh/MocA family.</text>
</comment>
<dbReference type="Pfam" id="PF01408">
    <property type="entry name" value="GFO_IDH_MocA"/>
    <property type="match status" value="1"/>
</dbReference>
<reference evidence="7" key="1">
    <citation type="journal article" date="2019" name="Int. J. Syst. Evol. Microbiol.">
        <title>The Global Catalogue of Microorganisms (GCM) 10K type strain sequencing project: providing services to taxonomists for standard genome sequencing and annotation.</title>
        <authorList>
            <consortium name="The Broad Institute Genomics Platform"/>
            <consortium name="The Broad Institute Genome Sequencing Center for Infectious Disease"/>
            <person name="Wu L."/>
            <person name="Ma J."/>
        </authorList>
    </citation>
    <scope>NUCLEOTIDE SEQUENCE [LARGE SCALE GENOMIC DNA]</scope>
    <source>
        <strain evidence="7">CGMCC 1.16026</strain>
    </source>
</reference>
<evidence type="ECO:0000256" key="3">
    <source>
        <dbReference type="SAM" id="MobiDB-lite"/>
    </source>
</evidence>
<gene>
    <name evidence="6" type="ORF">ACFQBQ_11585</name>
</gene>
<dbReference type="Gene3D" id="3.30.360.10">
    <property type="entry name" value="Dihydrodipicolinate Reductase, domain 2"/>
    <property type="match status" value="1"/>
</dbReference>
<dbReference type="PRINTS" id="PR01775">
    <property type="entry name" value="GLFROXRDTASE"/>
</dbReference>
<dbReference type="SUPFAM" id="SSF55347">
    <property type="entry name" value="Glyceraldehyde-3-phosphate dehydrogenase-like, C-terminal domain"/>
    <property type="match status" value="1"/>
</dbReference>
<comment type="caution">
    <text evidence="6">The sequence shown here is derived from an EMBL/GenBank/DDBJ whole genome shotgun (WGS) entry which is preliminary data.</text>
</comment>
<dbReference type="SUPFAM" id="SSF51735">
    <property type="entry name" value="NAD(P)-binding Rossmann-fold domains"/>
    <property type="match status" value="1"/>
</dbReference>